<dbReference type="InterPro" id="IPR023772">
    <property type="entry name" value="DNA-bd_HTH_TetR-type_CS"/>
</dbReference>
<keyword evidence="3" id="KW-0804">Transcription</keyword>
<dbReference type="STRING" id="1280954.HPO_07167"/>
<evidence type="ECO:0000313" key="7">
    <source>
        <dbReference type="EMBL" id="KCZ98987.1"/>
    </source>
</evidence>
<dbReference type="RefSeq" id="WP_035596341.1">
    <property type="nucleotide sequence ID" value="NZ_ARYM01000007.1"/>
</dbReference>
<dbReference type="eggNOG" id="COG1309">
    <property type="taxonomic scope" value="Bacteria"/>
</dbReference>
<dbReference type="GO" id="GO:0003700">
    <property type="term" value="F:DNA-binding transcription factor activity"/>
    <property type="evidence" value="ECO:0007669"/>
    <property type="project" value="TreeGrafter"/>
</dbReference>
<dbReference type="PROSITE" id="PS50977">
    <property type="entry name" value="HTH_TETR_2"/>
    <property type="match status" value="1"/>
</dbReference>
<comment type="caution">
    <text evidence="7">The sequence shown here is derived from an EMBL/GenBank/DDBJ whole genome shotgun (WGS) entry which is preliminary data.</text>
</comment>
<evidence type="ECO:0000313" key="8">
    <source>
        <dbReference type="Proteomes" id="UP000027100"/>
    </source>
</evidence>
<feature type="compositionally biased region" description="Basic and acidic residues" evidence="5">
    <location>
        <begin position="1"/>
        <end position="11"/>
    </location>
</feature>
<dbReference type="InterPro" id="IPR009057">
    <property type="entry name" value="Homeodomain-like_sf"/>
</dbReference>
<dbReference type="Proteomes" id="UP000027100">
    <property type="component" value="Unassembled WGS sequence"/>
</dbReference>
<evidence type="ECO:0000256" key="1">
    <source>
        <dbReference type="ARBA" id="ARBA00023015"/>
    </source>
</evidence>
<dbReference type="EMBL" id="ARYM01000007">
    <property type="protein sequence ID" value="KCZ98987.1"/>
    <property type="molecule type" value="Genomic_DNA"/>
</dbReference>
<dbReference type="PROSITE" id="PS01081">
    <property type="entry name" value="HTH_TETR_1"/>
    <property type="match status" value="1"/>
</dbReference>
<organism evidence="7 8">
    <name type="scientific">Hyphomonas polymorpha PS728</name>
    <dbReference type="NCBI Taxonomy" id="1280954"/>
    <lineage>
        <taxon>Bacteria</taxon>
        <taxon>Pseudomonadati</taxon>
        <taxon>Pseudomonadota</taxon>
        <taxon>Alphaproteobacteria</taxon>
        <taxon>Hyphomonadales</taxon>
        <taxon>Hyphomonadaceae</taxon>
        <taxon>Hyphomonas</taxon>
    </lineage>
</organism>
<keyword evidence="2 4" id="KW-0238">DNA-binding</keyword>
<dbReference type="PANTHER" id="PTHR30055:SF234">
    <property type="entry name" value="HTH-TYPE TRANSCRIPTIONAL REGULATOR BETI"/>
    <property type="match status" value="1"/>
</dbReference>
<dbReference type="PRINTS" id="PR00455">
    <property type="entry name" value="HTHTETR"/>
</dbReference>
<feature type="DNA-binding region" description="H-T-H motif" evidence="4">
    <location>
        <begin position="57"/>
        <end position="76"/>
    </location>
</feature>
<evidence type="ECO:0000256" key="4">
    <source>
        <dbReference type="PROSITE-ProRule" id="PRU00335"/>
    </source>
</evidence>
<name>A0A062VF65_9PROT</name>
<evidence type="ECO:0000256" key="3">
    <source>
        <dbReference type="ARBA" id="ARBA00023163"/>
    </source>
</evidence>
<dbReference type="PANTHER" id="PTHR30055">
    <property type="entry name" value="HTH-TYPE TRANSCRIPTIONAL REGULATOR RUTR"/>
    <property type="match status" value="1"/>
</dbReference>
<evidence type="ECO:0000259" key="6">
    <source>
        <dbReference type="PROSITE" id="PS50977"/>
    </source>
</evidence>
<feature type="domain" description="HTH tetR-type" evidence="6">
    <location>
        <begin position="34"/>
        <end position="94"/>
    </location>
</feature>
<keyword evidence="8" id="KW-1185">Reference proteome</keyword>
<evidence type="ECO:0000256" key="5">
    <source>
        <dbReference type="SAM" id="MobiDB-lite"/>
    </source>
</evidence>
<sequence length="229" mass="25659">MAKTPKTEKPEPVQGDGSATAAEIKYPRRTERRRRTREKILNVAFEQFSKTGFAATTMQTIADAADIHVTTLFMHFNSKNDLASSLAAQGVDTLRERAWAARDSKGFFEFYREEALAYAAIRRSAQQSDAALWNNLRHDRELAFAWTQYEHGQKDVYAEYIAADFKLDRASGYLADLVAALLVECLILPHERWATAPGKRKLAEEIELAVDLAEKSARQMLAANSATSA</sequence>
<proteinExistence type="predicted"/>
<reference evidence="7 8" key="1">
    <citation type="journal article" date="2014" name="Antonie Van Leeuwenhoek">
        <title>Hyphomonas beringensis sp. nov. and Hyphomonas chukchiensis sp. nov., isolated from surface seawater of the Bering Sea and Chukchi Sea.</title>
        <authorList>
            <person name="Li C."/>
            <person name="Lai Q."/>
            <person name="Li G."/>
            <person name="Dong C."/>
            <person name="Wang J."/>
            <person name="Liao Y."/>
            <person name="Shao Z."/>
        </authorList>
    </citation>
    <scope>NUCLEOTIDE SEQUENCE [LARGE SCALE GENOMIC DNA]</scope>
    <source>
        <strain evidence="7 8">PS728</strain>
    </source>
</reference>
<dbReference type="GO" id="GO:0000976">
    <property type="term" value="F:transcription cis-regulatory region binding"/>
    <property type="evidence" value="ECO:0007669"/>
    <property type="project" value="TreeGrafter"/>
</dbReference>
<dbReference type="SUPFAM" id="SSF46689">
    <property type="entry name" value="Homeodomain-like"/>
    <property type="match status" value="1"/>
</dbReference>
<accession>A0A062VF65</accession>
<feature type="region of interest" description="Disordered" evidence="5">
    <location>
        <begin position="1"/>
        <end position="33"/>
    </location>
</feature>
<evidence type="ECO:0000256" key="2">
    <source>
        <dbReference type="ARBA" id="ARBA00023125"/>
    </source>
</evidence>
<dbReference type="InterPro" id="IPR001647">
    <property type="entry name" value="HTH_TetR"/>
</dbReference>
<gene>
    <name evidence="7" type="ORF">HPO_07167</name>
</gene>
<dbReference type="Pfam" id="PF00440">
    <property type="entry name" value="TetR_N"/>
    <property type="match status" value="1"/>
</dbReference>
<dbReference type="AlphaFoldDB" id="A0A062VF65"/>
<dbReference type="InterPro" id="IPR050109">
    <property type="entry name" value="HTH-type_TetR-like_transc_reg"/>
</dbReference>
<dbReference type="OrthoDB" id="7619978at2"/>
<dbReference type="Gene3D" id="1.10.357.10">
    <property type="entry name" value="Tetracycline Repressor, domain 2"/>
    <property type="match status" value="1"/>
</dbReference>
<keyword evidence="1" id="KW-0805">Transcription regulation</keyword>
<protein>
    <submittedName>
        <fullName evidence="7">TetR family transcriptional regulator</fullName>
    </submittedName>
</protein>
<dbReference type="PATRIC" id="fig|1280954.3.peg.1454"/>